<protein>
    <submittedName>
        <fullName evidence="1">Uncharacterized protein</fullName>
    </submittedName>
</protein>
<evidence type="ECO:0000313" key="2">
    <source>
        <dbReference type="Proteomes" id="UP001140096"/>
    </source>
</evidence>
<feature type="non-terminal residue" evidence="1">
    <location>
        <position position="1"/>
    </location>
</feature>
<sequence length="101" mass="10572">PDDGTLELVPTLVSEELLTPDSEDTDMETEPSSGWVVRTVVGVGVELDPVGGVDVELEVDGADEPAESDDSTLELVPALASEELLTPDSEDTDMETEPSSG</sequence>
<organism evidence="1 2">
    <name type="scientific">Coemansia furcata</name>
    <dbReference type="NCBI Taxonomy" id="417177"/>
    <lineage>
        <taxon>Eukaryota</taxon>
        <taxon>Fungi</taxon>
        <taxon>Fungi incertae sedis</taxon>
        <taxon>Zoopagomycota</taxon>
        <taxon>Kickxellomycotina</taxon>
        <taxon>Kickxellomycetes</taxon>
        <taxon>Kickxellales</taxon>
        <taxon>Kickxellaceae</taxon>
        <taxon>Coemansia</taxon>
    </lineage>
</organism>
<proteinExistence type="predicted"/>
<reference evidence="1" key="1">
    <citation type="submission" date="2022-07" db="EMBL/GenBank/DDBJ databases">
        <title>Phylogenomic reconstructions and comparative analyses of Kickxellomycotina fungi.</title>
        <authorList>
            <person name="Reynolds N.K."/>
            <person name="Stajich J.E."/>
            <person name="Barry K."/>
            <person name="Grigoriev I.V."/>
            <person name="Crous P."/>
            <person name="Smith M.E."/>
        </authorList>
    </citation>
    <scope>NUCLEOTIDE SEQUENCE</scope>
    <source>
        <strain evidence="1">CBS 102833</strain>
    </source>
</reference>
<accession>A0ACC1L289</accession>
<dbReference type="Proteomes" id="UP001140096">
    <property type="component" value="Unassembled WGS sequence"/>
</dbReference>
<dbReference type="EMBL" id="JANBUP010002647">
    <property type="protein sequence ID" value="KAJ2799504.1"/>
    <property type="molecule type" value="Genomic_DNA"/>
</dbReference>
<gene>
    <name evidence="1" type="ORF">H4S07_005420</name>
</gene>
<name>A0ACC1L289_9FUNG</name>
<comment type="caution">
    <text evidence="1">The sequence shown here is derived from an EMBL/GenBank/DDBJ whole genome shotgun (WGS) entry which is preliminary data.</text>
</comment>
<evidence type="ECO:0000313" key="1">
    <source>
        <dbReference type="EMBL" id="KAJ2799504.1"/>
    </source>
</evidence>
<keyword evidence="2" id="KW-1185">Reference proteome</keyword>